<feature type="compositionally biased region" description="Basic and acidic residues" evidence="10">
    <location>
        <begin position="534"/>
        <end position="545"/>
    </location>
</feature>
<feature type="compositionally biased region" description="Acidic residues" evidence="10">
    <location>
        <begin position="1602"/>
        <end position="1615"/>
    </location>
</feature>
<dbReference type="GO" id="GO:0036064">
    <property type="term" value="C:ciliary basal body"/>
    <property type="evidence" value="ECO:0007669"/>
    <property type="project" value="TreeGrafter"/>
</dbReference>
<protein>
    <recommendedName>
        <fullName evidence="3">Cilia- and flagella-associated protein 206</fullName>
    </recommendedName>
</protein>
<feature type="coiled-coil region" evidence="9">
    <location>
        <begin position="823"/>
        <end position="866"/>
    </location>
</feature>
<comment type="similarity">
    <text evidence="2">Belongs to the CFAP206 family.</text>
</comment>
<feature type="region of interest" description="Disordered" evidence="10">
    <location>
        <begin position="1354"/>
        <end position="1380"/>
    </location>
</feature>
<evidence type="ECO:0000313" key="11">
    <source>
        <dbReference type="EMBL" id="CCC51814.1"/>
    </source>
</evidence>
<dbReference type="Gene3D" id="3.40.50.300">
    <property type="entry name" value="P-loop containing nucleotide triphosphate hydrolases"/>
    <property type="match status" value="2"/>
</dbReference>
<proteinExistence type="inferred from homology"/>
<dbReference type="VEuPathDB" id="TriTrypDB:TvY486_1008600"/>
<comment type="subcellular location">
    <subcellularLocation>
        <location evidence="1">Cytoplasm</location>
        <location evidence="1">Cytoskeleton</location>
        <location evidence="1">Cilium axoneme</location>
    </subcellularLocation>
</comment>
<evidence type="ECO:0000256" key="1">
    <source>
        <dbReference type="ARBA" id="ARBA00004430"/>
    </source>
</evidence>
<dbReference type="PANTHER" id="PTHR21442:SF0">
    <property type="entry name" value="CILIA- AND FLAGELLA-ASSOCIATED PROTEIN 206"/>
    <property type="match status" value="1"/>
</dbReference>
<evidence type="ECO:0000256" key="8">
    <source>
        <dbReference type="ARBA" id="ARBA00023273"/>
    </source>
</evidence>
<feature type="compositionally biased region" description="Low complexity" evidence="10">
    <location>
        <begin position="552"/>
        <end position="563"/>
    </location>
</feature>
<dbReference type="InterPro" id="IPR027417">
    <property type="entry name" value="P-loop_NTPase"/>
</dbReference>
<gene>
    <name evidence="11" type="ORF">TVY486_1008600</name>
</gene>
<keyword evidence="7" id="KW-0206">Cytoskeleton</keyword>
<dbReference type="GO" id="GO:0005930">
    <property type="term" value="C:axoneme"/>
    <property type="evidence" value="ECO:0007669"/>
    <property type="project" value="UniProtKB-SubCell"/>
</dbReference>
<dbReference type="SUPFAM" id="SSF52540">
    <property type="entry name" value="P-loop containing nucleoside triphosphate hydrolases"/>
    <property type="match status" value="1"/>
</dbReference>
<organism evidence="11">
    <name type="scientific">Trypanosoma vivax (strain Y486)</name>
    <dbReference type="NCBI Taxonomy" id="1055687"/>
    <lineage>
        <taxon>Eukaryota</taxon>
        <taxon>Discoba</taxon>
        <taxon>Euglenozoa</taxon>
        <taxon>Kinetoplastea</taxon>
        <taxon>Metakinetoplastina</taxon>
        <taxon>Trypanosomatida</taxon>
        <taxon>Trypanosomatidae</taxon>
        <taxon>Trypanosoma</taxon>
        <taxon>Duttonella</taxon>
    </lineage>
</organism>
<evidence type="ECO:0000256" key="5">
    <source>
        <dbReference type="ARBA" id="ARBA00022794"/>
    </source>
</evidence>
<feature type="compositionally biased region" description="Basic and acidic residues" evidence="10">
    <location>
        <begin position="502"/>
        <end position="519"/>
    </location>
</feature>
<evidence type="ECO:0000256" key="3">
    <source>
        <dbReference type="ARBA" id="ARBA00021602"/>
    </source>
</evidence>
<sequence length="1892" mass="212825">MLPSALALETLEDVQLRLWGALPTVAGLRASLVETAVPAGPISSTTEGADKETAAVPDVAAAVKSLAVPFDEVRQLAECLFMACHMNPINEDVDSGVQAVLGKPEERSSASFVWDEFVKLIQDIESQWLEWADMKQKWLAVTERQHIKVMQELADAVTQDVEPFLLLPRDKVLTLRSSIVRAKKIDTLFETFVKFAEFRDFPEVYDKLWELLMLLQGGSEGTSGSTPLELGCFTEFFKWFYLPIFANASVEAAAIAARTLWLQHLNAQGVMLKKQFVEACRHMCRLHDVGDGDDVQYFENLYEATVSSIQSADGSSSVAFFGHRRTPSAGRQLIDPNDLYLPEELDPLKQEAELYSADHSENRIIVHGRRGVGKTVLGEAVAKHLRCLHLSVEELAVAAMAKKSEEYTLGAELRKCAEDDAPVSLSLLSALVRERITSEETLYRGYVFSDVPYISKDDSSEGCQFFADCGLFSHFVPTVLVHLDCDDDTHAEYLSRALENAEAQRSEEEKLIEESNEDARRAELRKKIEQLKEEVARQEENKSPDGDPDPSPSEGDGAAAAGESAEDVSKRLQEALNELGPDDQQEEDADARREARDLRIKELRIRRLVRESLSRGYEPEKEVPVVTLPCFQSLQEKLQPLGRCLVLDPASNVDQSAAYIADSLQLNPCVLPQTVAELIGLDVKEAEIIKGDTDEGQTTQESALSAGAVLSGRWKQFCPVTFAETGMLVEGSAVYGCLFRRQLYHLASEEKLVKFKANPPAYVRATPIRRDPILLLSTVEPQNESHLPPDMVAELMRSLCEPLRLTSISFGDYVALWEKHRDLKGRRAQVRDARAKYDKLELKQREERLKKRIIQEQKRLKKLKASAKGKKGRAVPANVVVPEEEYRGWEEVPKEADTIAARIGKTLDEKCRRAKTFVPILVHAMDDIAMDAFEQLFNERVLPETVVVLRYEQPIEENDGDKAGAPPDNETGEGSTTVARPQTKALSMLRGEEGESSSLIGSSAQTFSIHEIIINDKDAGALLTEILQAVSPAMEPVTDGVVDSSLEEVSDEEAEVDDDEDEEDEENMLGVFDQSVRPGRRFLNQFGMTLHYCPVTIHEKGLLMRGQNDLCLEYRRKLYLFRTPDEKAKFQTNPLRYLTFPPHSPPCSVWIVGCSKSGKKTLAKSMGEKYNVPYFCYSRELFEKCIEAAQTPGGATVAGIHIPEQSFSNPYFARARDILKGLREFAEEQQRCMKLRQQAEEEMERRQQAAENDEEDEEEVDEEAEARLQEYLEFEPEDPEDRELRLSESYLKIAGCTIHMEPFVSKGYIMVCPPFSGGDMEVLSSVDAIPEVALQIDVSEDIYLPRNLEALAHKRKASPSNTPTMEDGPPKTPEADGVFRKWSEELMRKEREVQKWRRRHIGKDDPESDLEDDNVLDELDNAGQQDNEDLDNTKRLLIVDRVSEEEAITEFAESMEELLVPLVKLNGDLSKNAVFRVATRQLYKVLEHRRSLMYVAEIVRYDDAERMLESGEASLSCFRYTDPVALYDMRHGVRRVYRWIPSDGYMEEAEEEPQDGFAVAAATPADENQPAGGGEVPQTENDSEPSQLHDQEGYETTANEPDFSDEEMSEQDSEIIGEVRRKYEGHRRREWLRHAQRVALFCGRLYFFDTDAAFLLQPCEIAFPSGSQLLPQTIPVRTDLAAGCALELEGCCPVLLYDTRENRGLRGVLEPVARKGDLKCVVEYDGRYYALLDEGSLERFLMRPWQYIGGAQLPPSRKVPLPEGKTMKSVPEEEFIRRALYDSVAHALIAVAKARPMYLGLSVEESALKYIALHMKSFNSKNTAIQAEQYKNNFEVFDKRSTLYRTLVEAADNPSQNKTFVSLCKEWDAMRVEGDNGVASLVTLHVGGEGVD</sequence>
<reference evidence="11" key="1">
    <citation type="journal article" date="2012" name="Proc. Natl. Acad. Sci. U.S.A.">
        <title>Antigenic diversity is generated by distinct evolutionary mechanisms in African trypanosome species.</title>
        <authorList>
            <person name="Jackson A.P."/>
            <person name="Berry A."/>
            <person name="Aslett M."/>
            <person name="Allison H.C."/>
            <person name="Burton P."/>
            <person name="Vavrova-Anderson J."/>
            <person name="Brown R."/>
            <person name="Browne H."/>
            <person name="Corton N."/>
            <person name="Hauser H."/>
            <person name="Gamble J."/>
            <person name="Gilderthorp R."/>
            <person name="Marcello L."/>
            <person name="McQuillan J."/>
            <person name="Otto T.D."/>
            <person name="Quail M.A."/>
            <person name="Sanders M.J."/>
            <person name="van Tonder A."/>
            <person name="Ginger M.L."/>
            <person name="Field M.C."/>
            <person name="Barry J.D."/>
            <person name="Hertz-Fowler C."/>
            <person name="Berriman M."/>
        </authorList>
    </citation>
    <scope>NUCLEOTIDE SEQUENCE</scope>
    <source>
        <strain evidence="11">Y486</strain>
    </source>
</reference>
<feature type="compositionally biased region" description="Acidic residues" evidence="10">
    <location>
        <begin position="1045"/>
        <end position="1064"/>
    </location>
</feature>
<name>G0U7F6_TRYVY</name>
<accession>G0U7F6</accession>
<dbReference type="EMBL" id="HE573026">
    <property type="protein sequence ID" value="CCC51814.1"/>
    <property type="molecule type" value="Genomic_DNA"/>
</dbReference>
<feature type="region of interest" description="Disordered" evidence="10">
    <location>
        <begin position="1237"/>
        <end position="1265"/>
    </location>
</feature>
<feature type="region of interest" description="Disordered" evidence="10">
    <location>
        <begin position="957"/>
        <end position="982"/>
    </location>
</feature>
<feature type="region of interest" description="Disordered" evidence="10">
    <location>
        <begin position="1564"/>
        <end position="1616"/>
    </location>
</feature>
<feature type="compositionally biased region" description="Basic and acidic residues" evidence="10">
    <location>
        <begin position="1237"/>
        <end position="1248"/>
    </location>
</feature>
<keyword evidence="5" id="KW-0970">Cilium biogenesis/degradation</keyword>
<feature type="region of interest" description="Disordered" evidence="10">
    <location>
        <begin position="534"/>
        <end position="568"/>
    </location>
</feature>
<keyword evidence="8" id="KW-0966">Cell projection</keyword>
<keyword evidence="6" id="KW-0969">Cilium</keyword>
<evidence type="ECO:0000256" key="2">
    <source>
        <dbReference type="ARBA" id="ARBA00010500"/>
    </source>
</evidence>
<keyword evidence="9" id="KW-0175">Coiled coil</keyword>
<keyword evidence="4" id="KW-0963">Cytoplasm</keyword>
<feature type="compositionally biased region" description="Acidic residues" evidence="10">
    <location>
        <begin position="1251"/>
        <end position="1264"/>
    </location>
</feature>
<evidence type="ECO:0000256" key="10">
    <source>
        <dbReference type="SAM" id="MobiDB-lite"/>
    </source>
</evidence>
<feature type="region of interest" description="Disordered" evidence="10">
    <location>
        <begin position="1044"/>
        <end position="1064"/>
    </location>
</feature>
<dbReference type="InterPro" id="IPR021897">
    <property type="entry name" value="FAP206"/>
</dbReference>
<dbReference type="GO" id="GO:0030030">
    <property type="term" value="P:cell projection organization"/>
    <property type="evidence" value="ECO:0007669"/>
    <property type="project" value="UniProtKB-KW"/>
</dbReference>
<dbReference type="GO" id="GO:0003356">
    <property type="term" value="P:regulation of cilium beat frequency"/>
    <property type="evidence" value="ECO:0007669"/>
    <property type="project" value="TreeGrafter"/>
</dbReference>
<evidence type="ECO:0000256" key="6">
    <source>
        <dbReference type="ARBA" id="ARBA00023069"/>
    </source>
</evidence>
<feature type="region of interest" description="Disordered" evidence="10">
    <location>
        <begin position="500"/>
        <end position="519"/>
    </location>
</feature>
<evidence type="ECO:0000256" key="7">
    <source>
        <dbReference type="ARBA" id="ARBA00023212"/>
    </source>
</evidence>
<evidence type="ECO:0000256" key="4">
    <source>
        <dbReference type="ARBA" id="ARBA00022490"/>
    </source>
</evidence>
<dbReference type="PANTHER" id="PTHR21442">
    <property type="entry name" value="CILIA- AND FLAGELLA-ASSOCIATED PROTEIN 206"/>
    <property type="match status" value="1"/>
</dbReference>
<evidence type="ECO:0000256" key="9">
    <source>
        <dbReference type="SAM" id="Coils"/>
    </source>
</evidence>